<name>W1ITR8_9GAMM</name>
<keyword evidence="3" id="KW-1185">Reference proteome</keyword>
<sequence>MNPITEIHYGDMNHNTKKHSLILAIKVIPVFLVLGKVFPQKNRNNINHYDHAGIFSEINS</sequence>
<accession>W1ITR8</accession>
<protein>
    <submittedName>
        <fullName evidence="2">Uncharacterized protein</fullName>
    </submittedName>
</protein>
<dbReference type="EMBL" id="CBXF010000068">
    <property type="protein sequence ID" value="CDL81839.1"/>
    <property type="molecule type" value="Genomic_DNA"/>
</dbReference>
<dbReference type="Proteomes" id="UP000019202">
    <property type="component" value="Unassembled WGS sequence"/>
</dbReference>
<keyword evidence="1" id="KW-0812">Transmembrane</keyword>
<gene>
    <name evidence="2" type="ORF">XSR1_160054</name>
</gene>
<evidence type="ECO:0000313" key="2">
    <source>
        <dbReference type="EMBL" id="CDL81839.1"/>
    </source>
</evidence>
<dbReference type="STRING" id="1427518.XSR1_160054"/>
<keyword evidence="1" id="KW-0472">Membrane</keyword>
<feature type="transmembrane region" description="Helical" evidence="1">
    <location>
        <begin position="20"/>
        <end position="38"/>
    </location>
</feature>
<evidence type="ECO:0000313" key="3">
    <source>
        <dbReference type="Proteomes" id="UP000019202"/>
    </source>
</evidence>
<comment type="caution">
    <text evidence="2">The sequence shown here is derived from an EMBL/GenBank/DDBJ whole genome shotgun (WGS) entry which is preliminary data.</text>
</comment>
<keyword evidence="1" id="KW-1133">Transmembrane helix</keyword>
<dbReference type="AlphaFoldDB" id="W1ITR8"/>
<reference evidence="2" key="1">
    <citation type="submission" date="2013-11" db="EMBL/GenBank/DDBJ databases">
        <title>Draft genome sequence and annotation of the entomopathogenic bacteria, Xenorhabdus cabanillasi strain JM26 and Xenorhabdus szentirmai strain DSM 16338.</title>
        <authorList>
            <person name="Gualtieri M."/>
            <person name="Ogier J.C."/>
            <person name="Pages S."/>
            <person name="Givaudan A."/>
            <person name="Gaudriault S."/>
        </authorList>
    </citation>
    <scope>NUCLEOTIDE SEQUENCE [LARGE SCALE GENOMIC DNA]</scope>
    <source>
        <strain evidence="2">DSM 16338</strain>
    </source>
</reference>
<evidence type="ECO:0000256" key="1">
    <source>
        <dbReference type="SAM" id="Phobius"/>
    </source>
</evidence>
<proteinExistence type="predicted"/>
<organism evidence="2 3">
    <name type="scientific">Xenorhabdus szentirmaii DSM 16338</name>
    <dbReference type="NCBI Taxonomy" id="1427518"/>
    <lineage>
        <taxon>Bacteria</taxon>
        <taxon>Pseudomonadati</taxon>
        <taxon>Pseudomonadota</taxon>
        <taxon>Gammaproteobacteria</taxon>
        <taxon>Enterobacterales</taxon>
        <taxon>Morganellaceae</taxon>
        <taxon>Xenorhabdus</taxon>
    </lineage>
</organism>